<evidence type="ECO:0000313" key="17">
    <source>
        <dbReference type="EMBL" id="NKE07208.1"/>
    </source>
</evidence>
<dbReference type="InterPro" id="IPR013750">
    <property type="entry name" value="GHMP_kinase_C_dom"/>
</dbReference>
<feature type="domain" description="GHMP kinase N-terminal" evidence="15">
    <location>
        <begin position="154"/>
        <end position="231"/>
    </location>
</feature>
<reference evidence="17 18" key="1">
    <citation type="submission" date="2020-03" db="EMBL/GenBank/DDBJ databases">
        <authorList>
            <person name="Sun Q."/>
        </authorList>
    </citation>
    <scope>NUCLEOTIDE SEQUENCE [LARGE SCALE GENOMIC DNA]</scope>
    <source>
        <strain evidence="17 18">KACC 21451</strain>
    </source>
</reference>
<keyword evidence="6 13" id="KW-0808">Transferase</keyword>
<dbReference type="InterPro" id="IPR020568">
    <property type="entry name" value="Ribosomal_Su5_D2-typ_SF"/>
</dbReference>
<dbReference type="PANTHER" id="PTHR20861">
    <property type="entry name" value="HOMOSERINE/4-DIPHOSPHOCYTIDYL-2-C-METHYL-D-ERYTHRITOL KINASE"/>
    <property type="match status" value="1"/>
</dbReference>
<comment type="similarity">
    <text evidence="2 13">Belongs to the GHMP kinase family. Homoserine kinase subfamily.</text>
</comment>
<dbReference type="GO" id="GO:0005737">
    <property type="term" value="C:cytoplasm"/>
    <property type="evidence" value="ECO:0007669"/>
    <property type="project" value="UniProtKB-SubCell"/>
</dbReference>
<dbReference type="Gene3D" id="3.30.230.10">
    <property type="match status" value="1"/>
</dbReference>
<evidence type="ECO:0000256" key="1">
    <source>
        <dbReference type="ARBA" id="ARBA00005015"/>
    </source>
</evidence>
<dbReference type="RefSeq" id="WP_167833614.1">
    <property type="nucleotide sequence ID" value="NZ_JAAVUM010000013.1"/>
</dbReference>
<evidence type="ECO:0000313" key="18">
    <source>
        <dbReference type="Proteomes" id="UP000587942"/>
    </source>
</evidence>
<dbReference type="InterPro" id="IPR006203">
    <property type="entry name" value="GHMP_knse_ATP-bd_CS"/>
</dbReference>
<comment type="catalytic activity">
    <reaction evidence="11 13">
        <text>L-homoserine + ATP = O-phospho-L-homoserine + ADP + H(+)</text>
        <dbReference type="Rhea" id="RHEA:13985"/>
        <dbReference type="ChEBI" id="CHEBI:15378"/>
        <dbReference type="ChEBI" id="CHEBI:30616"/>
        <dbReference type="ChEBI" id="CHEBI:57476"/>
        <dbReference type="ChEBI" id="CHEBI:57590"/>
        <dbReference type="ChEBI" id="CHEBI:456216"/>
        <dbReference type="EC" id="2.7.1.39"/>
    </reaction>
</comment>
<comment type="subcellular location">
    <subcellularLocation>
        <location evidence="13">Cytoplasm</location>
    </subcellularLocation>
</comment>
<evidence type="ECO:0000259" key="15">
    <source>
        <dbReference type="Pfam" id="PF00288"/>
    </source>
</evidence>
<dbReference type="InterPro" id="IPR000870">
    <property type="entry name" value="Homoserine_kinase"/>
</dbReference>
<proteinExistence type="inferred from homology"/>
<evidence type="ECO:0000256" key="10">
    <source>
        <dbReference type="ARBA" id="ARBA00022840"/>
    </source>
</evidence>
<dbReference type="GO" id="GO:0009088">
    <property type="term" value="P:threonine biosynthetic process"/>
    <property type="evidence" value="ECO:0007669"/>
    <property type="project" value="UniProtKB-UniRule"/>
</dbReference>
<dbReference type="Proteomes" id="UP000587942">
    <property type="component" value="Unassembled WGS sequence"/>
</dbReference>
<keyword evidence="7 13" id="KW-0791">Threonine biosynthesis</keyword>
<name>A0A846TDR0_9BACI</name>
<evidence type="ECO:0000256" key="9">
    <source>
        <dbReference type="ARBA" id="ARBA00022777"/>
    </source>
</evidence>
<evidence type="ECO:0000256" key="12">
    <source>
        <dbReference type="ARBA" id="ARBA00049954"/>
    </source>
</evidence>
<organism evidence="17 18">
    <name type="scientific">Mesobacillus selenatarsenatis</name>
    <dbReference type="NCBI Taxonomy" id="388741"/>
    <lineage>
        <taxon>Bacteria</taxon>
        <taxon>Bacillati</taxon>
        <taxon>Bacillota</taxon>
        <taxon>Bacilli</taxon>
        <taxon>Bacillales</taxon>
        <taxon>Bacillaceae</taxon>
        <taxon>Mesobacillus</taxon>
    </lineage>
</organism>
<dbReference type="EC" id="2.7.1.39" evidence="3 13"/>
<keyword evidence="10 13" id="KW-0067">ATP-binding</keyword>
<feature type="region of interest" description="Disordered" evidence="14">
    <location>
        <begin position="1"/>
        <end position="34"/>
    </location>
</feature>
<dbReference type="Pfam" id="PF08544">
    <property type="entry name" value="GHMP_kinases_C"/>
    <property type="match status" value="1"/>
</dbReference>
<dbReference type="Gene3D" id="3.30.70.890">
    <property type="entry name" value="GHMP kinase, C-terminal domain"/>
    <property type="match status" value="1"/>
</dbReference>
<sequence length="389" mass="40951">MRGIEEPLSAAGGRKPSGDSLTAGNRSALAAESGVPLATESRNILSAESGKPLAAESRNILASESGEALAAGSRCKSAGKKRELQSAAGRPRGQVLFVKVPASSANLGPGFDSLGVALNLYMEVHAEISDSWKVVPLSDSLAGFPVDEKNFICQIASQTAELYKQTMPSLHISVKSDIPLARGLGSSAAAIVAGVELANEFCGLGLTRYEKLAIASRFEGHPDNAGACLFGSVVVGSQIGDEVDLTVLDQVEFDPILAVPNQELLTEMSRDVLPSVMDYQRSVQASAIANQLLAALMTKNWALAGKMMATDLFHQPYRKNLVPFFEELQEKAIQSGAFGVALSGAGPSILCLAEPGKGEEVAEGLRQHLTGMEIFSLHIDRDGCRSSVI</sequence>
<keyword evidence="9 13" id="KW-0418">Kinase</keyword>
<gene>
    <name evidence="13" type="primary">thrB</name>
    <name evidence="17" type="ORF">GWK17_17315</name>
</gene>
<evidence type="ECO:0000256" key="8">
    <source>
        <dbReference type="ARBA" id="ARBA00022741"/>
    </source>
</evidence>
<keyword evidence="5 13" id="KW-0028">Amino-acid biosynthesis</keyword>
<evidence type="ECO:0000256" key="11">
    <source>
        <dbReference type="ARBA" id="ARBA00049375"/>
    </source>
</evidence>
<protein>
    <recommendedName>
        <fullName evidence="4 13">Homoserine kinase</fullName>
        <shortName evidence="13">HK</shortName>
        <shortName evidence="13">HSK</shortName>
        <ecNumber evidence="3 13">2.7.1.39</ecNumber>
    </recommendedName>
</protein>
<evidence type="ECO:0000256" key="3">
    <source>
        <dbReference type="ARBA" id="ARBA00012078"/>
    </source>
</evidence>
<dbReference type="HAMAP" id="MF_00384">
    <property type="entry name" value="Homoser_kinase"/>
    <property type="match status" value="1"/>
</dbReference>
<feature type="binding site" evidence="13">
    <location>
        <begin position="179"/>
        <end position="189"/>
    </location>
    <ligand>
        <name>ATP</name>
        <dbReference type="ChEBI" id="CHEBI:30616"/>
    </ligand>
</feature>
<dbReference type="GO" id="GO:0005524">
    <property type="term" value="F:ATP binding"/>
    <property type="evidence" value="ECO:0007669"/>
    <property type="project" value="UniProtKB-UniRule"/>
</dbReference>
<evidence type="ECO:0000256" key="7">
    <source>
        <dbReference type="ARBA" id="ARBA00022697"/>
    </source>
</evidence>
<evidence type="ECO:0000256" key="5">
    <source>
        <dbReference type="ARBA" id="ARBA00022605"/>
    </source>
</evidence>
<comment type="pathway">
    <text evidence="1 13">Amino-acid biosynthesis; L-threonine biosynthesis; L-threonine from L-aspartate: step 4/5.</text>
</comment>
<evidence type="ECO:0000259" key="16">
    <source>
        <dbReference type="Pfam" id="PF08544"/>
    </source>
</evidence>
<comment type="function">
    <text evidence="12 13">Catalyzes the ATP-dependent phosphorylation of L-homoserine to L-homoserine phosphate.</text>
</comment>
<dbReference type="NCBIfam" id="TIGR00191">
    <property type="entry name" value="thrB"/>
    <property type="match status" value="1"/>
</dbReference>
<dbReference type="SUPFAM" id="SSF54211">
    <property type="entry name" value="Ribosomal protein S5 domain 2-like"/>
    <property type="match status" value="1"/>
</dbReference>
<feature type="domain" description="GHMP kinase C-terminal" evidence="16">
    <location>
        <begin position="293"/>
        <end position="369"/>
    </location>
</feature>
<dbReference type="EMBL" id="JAAVUM010000013">
    <property type="protein sequence ID" value="NKE07208.1"/>
    <property type="molecule type" value="Genomic_DNA"/>
</dbReference>
<dbReference type="SUPFAM" id="SSF55060">
    <property type="entry name" value="GHMP Kinase, C-terminal domain"/>
    <property type="match status" value="1"/>
</dbReference>
<dbReference type="PROSITE" id="PS00627">
    <property type="entry name" value="GHMP_KINASES_ATP"/>
    <property type="match status" value="1"/>
</dbReference>
<dbReference type="PANTHER" id="PTHR20861:SF1">
    <property type="entry name" value="HOMOSERINE KINASE"/>
    <property type="match status" value="1"/>
</dbReference>
<accession>A0A846TDR0</accession>
<dbReference type="Pfam" id="PF00288">
    <property type="entry name" value="GHMP_kinases_N"/>
    <property type="match status" value="1"/>
</dbReference>
<keyword evidence="8 13" id="KW-0547">Nucleotide-binding</keyword>
<comment type="caution">
    <text evidence="17">The sequence shown here is derived from an EMBL/GenBank/DDBJ whole genome shotgun (WGS) entry which is preliminary data.</text>
</comment>
<dbReference type="GO" id="GO:0004413">
    <property type="term" value="F:homoserine kinase activity"/>
    <property type="evidence" value="ECO:0007669"/>
    <property type="project" value="UniProtKB-UniRule"/>
</dbReference>
<dbReference type="AlphaFoldDB" id="A0A846TDR0"/>
<dbReference type="InterPro" id="IPR006204">
    <property type="entry name" value="GHMP_kinase_N_dom"/>
</dbReference>
<evidence type="ECO:0000256" key="6">
    <source>
        <dbReference type="ARBA" id="ARBA00022679"/>
    </source>
</evidence>
<dbReference type="InterPro" id="IPR036554">
    <property type="entry name" value="GHMP_kinase_C_sf"/>
</dbReference>
<dbReference type="UniPathway" id="UPA00050">
    <property type="reaction ID" value="UER00064"/>
</dbReference>
<dbReference type="PRINTS" id="PR00958">
    <property type="entry name" value="HOMSERKINASE"/>
</dbReference>
<evidence type="ECO:0000256" key="13">
    <source>
        <dbReference type="HAMAP-Rule" id="MF_00384"/>
    </source>
</evidence>
<evidence type="ECO:0000256" key="14">
    <source>
        <dbReference type="SAM" id="MobiDB-lite"/>
    </source>
</evidence>
<dbReference type="InterPro" id="IPR014721">
    <property type="entry name" value="Ribsml_uS5_D2-typ_fold_subgr"/>
</dbReference>
<keyword evidence="13" id="KW-0963">Cytoplasm</keyword>
<evidence type="ECO:0000256" key="4">
    <source>
        <dbReference type="ARBA" id="ARBA00017858"/>
    </source>
</evidence>
<evidence type="ECO:0000256" key="2">
    <source>
        <dbReference type="ARBA" id="ARBA00007370"/>
    </source>
</evidence>